<dbReference type="STRING" id="36842.SAMN02194393_01993"/>
<dbReference type="GO" id="GO:0000156">
    <property type="term" value="F:phosphorelay response regulator activity"/>
    <property type="evidence" value="ECO:0007669"/>
    <property type="project" value="InterPro"/>
</dbReference>
<evidence type="ECO:0000256" key="2">
    <source>
        <dbReference type="ARBA" id="ARBA00024867"/>
    </source>
</evidence>
<keyword evidence="7" id="KW-1185">Reference proteome</keyword>
<name>A0A1T5KPQ8_9FIRM</name>
<comment type="function">
    <text evidence="2">May play the central regulatory role in sporulation. It may be an element of the effector pathway responsible for the activation of sporulation genes in response to nutritional stress. Spo0A may act in concert with spo0H (a sigma factor) to control the expression of some genes that are critical to the sporulation process.</text>
</comment>
<evidence type="ECO:0000259" key="4">
    <source>
        <dbReference type="PROSITE" id="PS50110"/>
    </source>
</evidence>
<reference evidence="6 7" key="1">
    <citation type="submission" date="2017-02" db="EMBL/GenBank/DDBJ databases">
        <authorList>
            <person name="Peterson S.W."/>
        </authorList>
    </citation>
    <scope>NUCLEOTIDE SEQUENCE [LARGE SCALE GENOMIC DNA]</scope>
    <source>
        <strain evidence="6 7">M1</strain>
    </source>
</reference>
<dbReference type="SMART" id="SM00850">
    <property type="entry name" value="LytTR"/>
    <property type="match status" value="1"/>
</dbReference>
<organism evidence="6 7">
    <name type="scientific">Maledivibacter halophilus</name>
    <dbReference type="NCBI Taxonomy" id="36842"/>
    <lineage>
        <taxon>Bacteria</taxon>
        <taxon>Bacillati</taxon>
        <taxon>Bacillota</taxon>
        <taxon>Clostridia</taxon>
        <taxon>Peptostreptococcales</taxon>
        <taxon>Caminicellaceae</taxon>
        <taxon>Maledivibacter</taxon>
    </lineage>
</organism>
<dbReference type="SUPFAM" id="SSF52172">
    <property type="entry name" value="CheY-like"/>
    <property type="match status" value="1"/>
</dbReference>
<dbReference type="EMBL" id="FUZT01000004">
    <property type="protein sequence ID" value="SKC65278.1"/>
    <property type="molecule type" value="Genomic_DNA"/>
</dbReference>
<protein>
    <recommendedName>
        <fullName evidence="1">Stage 0 sporulation protein A homolog</fullName>
    </recommendedName>
</protein>
<dbReference type="Pfam" id="PF04397">
    <property type="entry name" value="LytTR"/>
    <property type="match status" value="1"/>
</dbReference>
<dbReference type="Gene3D" id="2.40.50.1020">
    <property type="entry name" value="LytTr DNA-binding domain"/>
    <property type="match status" value="1"/>
</dbReference>
<evidence type="ECO:0000256" key="1">
    <source>
        <dbReference type="ARBA" id="ARBA00018672"/>
    </source>
</evidence>
<feature type="domain" description="HTH LytTR-type" evidence="5">
    <location>
        <begin position="147"/>
        <end position="252"/>
    </location>
</feature>
<dbReference type="OrthoDB" id="9809318at2"/>
<sequence>MINCIVVDDEKPARDELKFLLDNHKDFKVIGEAENGVEALNLILTLEPEVVFCDISMPLLDGIELAKKILSKKIDTYIVYVTAYDEYAIKAFELNAVDYLLKPLKEERFLTSLSKLKGLKEQKKLNMNKVDKFLSEFSLSQERKSHLCLYKDGVLFPVKSEDIVCIYIEDKTVKIVTSDKEFECYKSLSEIEQILPEDEFLKCHRSYIINLNYIESIIPWFNRTYRVKLKGFNKEIPVSRNQTAELKNRMQIL</sequence>
<dbReference type="PANTHER" id="PTHR37299">
    <property type="entry name" value="TRANSCRIPTIONAL REGULATOR-RELATED"/>
    <property type="match status" value="1"/>
</dbReference>
<proteinExistence type="predicted"/>
<keyword evidence="3" id="KW-0597">Phosphoprotein</keyword>
<accession>A0A1T5KPQ8</accession>
<dbReference type="Gene3D" id="3.40.50.2300">
    <property type="match status" value="1"/>
</dbReference>
<dbReference type="InterPro" id="IPR046947">
    <property type="entry name" value="LytR-like"/>
</dbReference>
<dbReference type="PROSITE" id="PS50930">
    <property type="entry name" value="HTH_LYTTR"/>
    <property type="match status" value="1"/>
</dbReference>
<dbReference type="InterPro" id="IPR007492">
    <property type="entry name" value="LytTR_DNA-bd_dom"/>
</dbReference>
<dbReference type="AlphaFoldDB" id="A0A1T5KPQ8"/>
<dbReference type="PANTHER" id="PTHR37299:SF1">
    <property type="entry name" value="STAGE 0 SPORULATION PROTEIN A HOMOLOG"/>
    <property type="match status" value="1"/>
</dbReference>
<dbReference type="InterPro" id="IPR001789">
    <property type="entry name" value="Sig_transdc_resp-reg_receiver"/>
</dbReference>
<dbReference type="Pfam" id="PF00072">
    <property type="entry name" value="Response_reg"/>
    <property type="match status" value="1"/>
</dbReference>
<evidence type="ECO:0000313" key="6">
    <source>
        <dbReference type="EMBL" id="SKC65278.1"/>
    </source>
</evidence>
<evidence type="ECO:0000259" key="5">
    <source>
        <dbReference type="PROSITE" id="PS50930"/>
    </source>
</evidence>
<dbReference type="PROSITE" id="PS50110">
    <property type="entry name" value="RESPONSE_REGULATORY"/>
    <property type="match status" value="1"/>
</dbReference>
<feature type="modified residue" description="4-aspartylphosphate" evidence="3">
    <location>
        <position position="54"/>
    </location>
</feature>
<dbReference type="SMART" id="SM00448">
    <property type="entry name" value="REC"/>
    <property type="match status" value="1"/>
</dbReference>
<dbReference type="Proteomes" id="UP000190285">
    <property type="component" value="Unassembled WGS sequence"/>
</dbReference>
<dbReference type="InterPro" id="IPR011006">
    <property type="entry name" value="CheY-like_superfamily"/>
</dbReference>
<dbReference type="RefSeq" id="WP_079491268.1">
    <property type="nucleotide sequence ID" value="NZ_FUZT01000004.1"/>
</dbReference>
<dbReference type="GO" id="GO:0003677">
    <property type="term" value="F:DNA binding"/>
    <property type="evidence" value="ECO:0007669"/>
    <property type="project" value="InterPro"/>
</dbReference>
<evidence type="ECO:0000313" key="7">
    <source>
        <dbReference type="Proteomes" id="UP000190285"/>
    </source>
</evidence>
<feature type="domain" description="Response regulatory" evidence="4">
    <location>
        <begin position="3"/>
        <end position="117"/>
    </location>
</feature>
<gene>
    <name evidence="6" type="ORF">SAMN02194393_01993</name>
</gene>
<evidence type="ECO:0000256" key="3">
    <source>
        <dbReference type="PROSITE-ProRule" id="PRU00169"/>
    </source>
</evidence>